<dbReference type="PANTHER" id="PTHR46865">
    <property type="entry name" value="OXIDOREDUCTASE-RELATED"/>
    <property type="match status" value="1"/>
</dbReference>
<evidence type="ECO:0000313" key="3">
    <source>
        <dbReference type="EMBL" id="ARZ71899.1"/>
    </source>
</evidence>
<reference evidence="3 4" key="1">
    <citation type="submission" date="2017-06" db="EMBL/GenBank/DDBJ databases">
        <title>Streptomyces albireticuli Genome sequencing and assembly.</title>
        <authorList>
            <person name="Wang Y."/>
            <person name="Du B."/>
            <person name="Ding Y."/>
            <person name="Liu H."/>
            <person name="Hou Q."/>
            <person name="Liu K."/>
            <person name="Yao L."/>
            <person name="Wang C."/>
        </authorList>
    </citation>
    <scope>NUCLEOTIDE SEQUENCE [LARGE SCALE GENOMIC DNA]</scope>
    <source>
        <strain evidence="3 4">MDJK11</strain>
    </source>
</reference>
<dbReference type="EMBL" id="CP021744">
    <property type="protein sequence ID" value="ARZ71899.1"/>
    <property type="molecule type" value="Genomic_DNA"/>
</dbReference>
<dbReference type="SUPFAM" id="SSF51905">
    <property type="entry name" value="FAD/NAD(P)-binding domain"/>
    <property type="match status" value="1"/>
</dbReference>
<dbReference type="Pfam" id="PF01494">
    <property type="entry name" value="FAD_binding_3"/>
    <property type="match status" value="1"/>
</dbReference>
<dbReference type="PRINTS" id="PR00420">
    <property type="entry name" value="RNGMNOXGNASE"/>
</dbReference>
<dbReference type="AlphaFoldDB" id="A0A1Z2LC60"/>
<dbReference type="InterPro" id="IPR002938">
    <property type="entry name" value="FAD-bd"/>
</dbReference>
<name>A0A1Z2LC60_9ACTN</name>
<organism evidence="3 4">
    <name type="scientific">Streptomyces albireticuli</name>
    <dbReference type="NCBI Taxonomy" id="1940"/>
    <lineage>
        <taxon>Bacteria</taxon>
        <taxon>Bacillati</taxon>
        <taxon>Actinomycetota</taxon>
        <taxon>Actinomycetes</taxon>
        <taxon>Kitasatosporales</taxon>
        <taxon>Streptomycetaceae</taxon>
        <taxon>Streptomyces</taxon>
    </lineage>
</organism>
<gene>
    <name evidence="3" type="ORF">SMD11_6323</name>
</gene>
<dbReference type="Gene3D" id="3.50.50.60">
    <property type="entry name" value="FAD/NAD(P)-binding domain"/>
    <property type="match status" value="1"/>
</dbReference>
<feature type="domain" description="FAD-binding" evidence="2">
    <location>
        <begin position="3"/>
        <end position="322"/>
    </location>
</feature>
<dbReference type="GO" id="GO:0071949">
    <property type="term" value="F:FAD binding"/>
    <property type="evidence" value="ECO:0007669"/>
    <property type="project" value="InterPro"/>
</dbReference>
<evidence type="ECO:0000259" key="2">
    <source>
        <dbReference type="Pfam" id="PF01494"/>
    </source>
</evidence>
<dbReference type="RefSeq" id="WP_087929624.1">
    <property type="nucleotide sequence ID" value="NZ_CP021744.1"/>
</dbReference>
<dbReference type="InterPro" id="IPR036188">
    <property type="entry name" value="FAD/NAD-bd_sf"/>
</dbReference>
<dbReference type="PANTHER" id="PTHR46865:SF2">
    <property type="entry name" value="MONOOXYGENASE"/>
    <property type="match status" value="1"/>
</dbReference>
<sequence length="370" mass="40595">MKTVLVSGAGVAGLTLAYWLRRNGFAPTVVERAPAVRPGGQAIDVRGVALDVLDRAGILEEARGARTRLRGMSMLGPEGDERWRSTEMTFSGGRLDSADIELLREDLTGLLHRRALDEGVEFRYDDSVAALDERADGVRVTFERGAARTFGLVVGADGLHSNVRRLAFGPEERYVRHLGAYLTVFSTDNFLDLDDWEVWLTEDSVSYCVYPVRANSELRATLGFRSEPVAYDHRDAERQKALMAERLAHVGWETPRLLEAMRNAPDFYFDAMAQIRMDRWTTGRVALVGDAGHSASPLSGQGTSLALVGAYVLAAELGRTPGEHTAAFARYEARMRPFVALNQALVDENPGGMPPEESLEKAKNGIALDG</sequence>
<accession>A0A1Z2LC60</accession>
<dbReference type="Gene3D" id="3.30.9.10">
    <property type="entry name" value="D-Amino Acid Oxidase, subunit A, domain 2"/>
    <property type="match status" value="1"/>
</dbReference>
<proteinExistence type="predicted"/>
<evidence type="ECO:0000256" key="1">
    <source>
        <dbReference type="SAM" id="MobiDB-lite"/>
    </source>
</evidence>
<dbReference type="OrthoDB" id="3356051at2"/>
<protein>
    <recommendedName>
        <fullName evidence="2">FAD-binding domain-containing protein</fullName>
    </recommendedName>
</protein>
<evidence type="ECO:0000313" key="4">
    <source>
        <dbReference type="Proteomes" id="UP000195755"/>
    </source>
</evidence>
<dbReference type="KEGG" id="salj:SMD11_6323"/>
<feature type="region of interest" description="Disordered" evidence="1">
    <location>
        <begin position="349"/>
        <end position="370"/>
    </location>
</feature>
<dbReference type="Proteomes" id="UP000195755">
    <property type="component" value="Chromosome"/>
</dbReference>
<dbReference type="InterPro" id="IPR051704">
    <property type="entry name" value="FAD_aromatic-hydroxylase"/>
</dbReference>